<evidence type="ECO:0000313" key="3">
    <source>
        <dbReference type="EMBL" id="OGZ00092.1"/>
    </source>
</evidence>
<feature type="signal peptide" evidence="1">
    <location>
        <begin position="1"/>
        <end position="20"/>
    </location>
</feature>
<dbReference type="Gene3D" id="3.40.50.410">
    <property type="entry name" value="von Willebrand factor, type A domain"/>
    <property type="match status" value="1"/>
</dbReference>
<name>A0A1G2CFW5_9BACT</name>
<keyword evidence="1" id="KW-0732">Signal</keyword>
<evidence type="ECO:0000256" key="1">
    <source>
        <dbReference type="SAM" id="SignalP"/>
    </source>
</evidence>
<dbReference type="InterPro" id="IPR036465">
    <property type="entry name" value="vWFA_dom_sf"/>
</dbReference>
<feature type="domain" description="VWFA" evidence="2">
    <location>
        <begin position="85"/>
        <end position="286"/>
    </location>
</feature>
<comment type="caution">
    <text evidence="3">The sequence shown here is derived from an EMBL/GenBank/DDBJ whole genome shotgun (WGS) entry which is preliminary data.</text>
</comment>
<accession>A0A1G2CFW5</accession>
<dbReference type="STRING" id="1798650.A2945_00120"/>
<dbReference type="SUPFAM" id="SSF53300">
    <property type="entry name" value="vWA-like"/>
    <property type="match status" value="1"/>
</dbReference>
<gene>
    <name evidence="3" type="ORF">A2945_00120</name>
</gene>
<organism evidence="3 4">
    <name type="scientific">Candidatus Liptonbacteria bacterium RIFCSPLOWO2_01_FULL_52_25</name>
    <dbReference type="NCBI Taxonomy" id="1798650"/>
    <lineage>
        <taxon>Bacteria</taxon>
        <taxon>Candidatus Liptoniibacteriota</taxon>
    </lineage>
</organism>
<dbReference type="InterPro" id="IPR002035">
    <property type="entry name" value="VWF_A"/>
</dbReference>
<protein>
    <recommendedName>
        <fullName evidence="2">VWFA domain-containing protein</fullName>
    </recommendedName>
</protein>
<reference evidence="3 4" key="1">
    <citation type="journal article" date="2016" name="Nat. Commun.">
        <title>Thousands of microbial genomes shed light on interconnected biogeochemical processes in an aquifer system.</title>
        <authorList>
            <person name="Anantharaman K."/>
            <person name="Brown C.T."/>
            <person name="Hug L.A."/>
            <person name="Sharon I."/>
            <person name="Castelle C.J."/>
            <person name="Probst A.J."/>
            <person name="Thomas B.C."/>
            <person name="Singh A."/>
            <person name="Wilkins M.J."/>
            <person name="Karaoz U."/>
            <person name="Brodie E.L."/>
            <person name="Williams K.H."/>
            <person name="Hubbard S.S."/>
            <person name="Banfield J.F."/>
        </authorList>
    </citation>
    <scope>NUCLEOTIDE SEQUENCE [LARGE SCALE GENOMIC DNA]</scope>
</reference>
<dbReference type="EMBL" id="MHLA01000007">
    <property type="protein sequence ID" value="OGZ00092.1"/>
    <property type="molecule type" value="Genomic_DNA"/>
</dbReference>
<dbReference type="Proteomes" id="UP000178880">
    <property type="component" value="Unassembled WGS sequence"/>
</dbReference>
<dbReference type="AlphaFoldDB" id="A0A1G2CFW5"/>
<dbReference type="InterPro" id="IPR017802">
    <property type="entry name" value="VWFA-rel_acidobac-type"/>
</dbReference>
<dbReference type="Pfam" id="PF00092">
    <property type="entry name" value="VWA"/>
    <property type="match status" value="1"/>
</dbReference>
<proteinExistence type="predicted"/>
<dbReference type="CDD" id="cd00198">
    <property type="entry name" value="vWFA"/>
    <property type="match status" value="1"/>
</dbReference>
<feature type="chain" id="PRO_5009582306" description="VWFA domain-containing protein" evidence="1">
    <location>
        <begin position="21"/>
        <end position="344"/>
    </location>
</feature>
<dbReference type="SMART" id="SM00327">
    <property type="entry name" value="VWA"/>
    <property type="match status" value="1"/>
</dbReference>
<evidence type="ECO:0000313" key="4">
    <source>
        <dbReference type="Proteomes" id="UP000178880"/>
    </source>
</evidence>
<sequence length="344" mass="38043">MKQLLAVLIAFSIGAPPIVAQDNTRAQNTNRPITVEVQLVDVYVTVVDQEGGPSTPGLERENFDLFEDGVRREIIYFGQGDIPLRTCHVADTSGSMMPNADKVVQSLTRFARMGGKDDRSCLIAFTEEGVAERVSSFVNTTEIQNKIVGLPGGGKTPLMDGLYLALLEIEEDVKWEKEQIDELQRTISNGRESDKAIRAIKKKNAVIVISDGGENHSSYSENDVLHLAQELEVQIYAIGVYDRARSDLSREEERGPTLLKEIAEKTGGRVFSVEKTDDLTRIMAAVSSSLKTQYHIQFKPTGAKEKPKQEGSCPDYREITVKVKPPKGMPALKVYARRGYCPPA</sequence>
<dbReference type="PROSITE" id="PS50234">
    <property type="entry name" value="VWFA"/>
    <property type="match status" value="1"/>
</dbReference>
<evidence type="ECO:0000259" key="2">
    <source>
        <dbReference type="PROSITE" id="PS50234"/>
    </source>
</evidence>
<dbReference type="NCBIfam" id="TIGR03436">
    <property type="entry name" value="acidobact_VWFA"/>
    <property type="match status" value="1"/>
</dbReference>